<proteinExistence type="predicted"/>
<accession>A0A538U4K3</accession>
<name>A0A538U4K3_UNCEI</name>
<sequence length="387" mass="41812">MSKPRYLSPMVDPTFGSRVTRIGNDPGQSTAPVSGTWGTDTRHVYSKQQPWSADGALLVIENRGGGSPSPLFLDGTSYRPKLAPCSGANLYDCRWHPTRAHPHELINVNAAGTQLAWYDVTTCTQTRAWTLPITVDYGIGSGEGNPSADGRFVALGNNTDLFVVDMDPQPPYAPYPNPRIGPVYHLPPESLLVSSPGTWTLGNLSVSPSGRYVDFKFAGPTDTTADLHRIFEVDPVTLALTPHAMAGAALRCGSFAARPNGWIFPLKHADMTFDPFDHNEDILVGGRACPGSSLGRVVKVRLRDGAVTALTDPTNESPVYHVSTRNLERPGWAYVSYFKVAGKRFSDEIVAVKLDGSLAVERLAHTHTAASGCYRCEAHPVPSRDGT</sequence>
<evidence type="ECO:0000313" key="1">
    <source>
        <dbReference type="EMBL" id="TMQ70659.1"/>
    </source>
</evidence>
<reference evidence="1 2" key="1">
    <citation type="journal article" date="2019" name="Nat. Microbiol.">
        <title>Mediterranean grassland soil C-N compound turnover is dependent on rainfall and depth, and is mediated by genomically divergent microorganisms.</title>
        <authorList>
            <person name="Diamond S."/>
            <person name="Andeer P.F."/>
            <person name="Li Z."/>
            <person name="Crits-Christoph A."/>
            <person name="Burstein D."/>
            <person name="Anantharaman K."/>
            <person name="Lane K.R."/>
            <person name="Thomas B.C."/>
            <person name="Pan C."/>
            <person name="Northen T.R."/>
            <person name="Banfield J.F."/>
        </authorList>
    </citation>
    <scope>NUCLEOTIDE SEQUENCE [LARGE SCALE GENOMIC DNA]</scope>
    <source>
        <strain evidence="1">WS_11</strain>
    </source>
</reference>
<dbReference type="SUPFAM" id="SSF82171">
    <property type="entry name" value="DPP6 N-terminal domain-like"/>
    <property type="match status" value="1"/>
</dbReference>
<dbReference type="EMBL" id="VBPB01000212">
    <property type="protein sequence ID" value="TMQ70659.1"/>
    <property type="molecule type" value="Genomic_DNA"/>
</dbReference>
<evidence type="ECO:0008006" key="3">
    <source>
        <dbReference type="Google" id="ProtNLM"/>
    </source>
</evidence>
<protein>
    <recommendedName>
        <fullName evidence="3">Translocation protein TolB</fullName>
    </recommendedName>
</protein>
<feature type="non-terminal residue" evidence="1">
    <location>
        <position position="387"/>
    </location>
</feature>
<evidence type="ECO:0000313" key="2">
    <source>
        <dbReference type="Proteomes" id="UP000319771"/>
    </source>
</evidence>
<dbReference type="AlphaFoldDB" id="A0A538U4K3"/>
<comment type="caution">
    <text evidence="1">The sequence shown here is derived from an EMBL/GenBank/DDBJ whole genome shotgun (WGS) entry which is preliminary data.</text>
</comment>
<gene>
    <name evidence="1" type="ORF">E6K81_12085</name>
</gene>
<organism evidence="1 2">
    <name type="scientific">Eiseniibacteriota bacterium</name>
    <dbReference type="NCBI Taxonomy" id="2212470"/>
    <lineage>
        <taxon>Bacteria</taxon>
        <taxon>Candidatus Eiseniibacteriota</taxon>
    </lineage>
</organism>
<dbReference type="Proteomes" id="UP000319771">
    <property type="component" value="Unassembled WGS sequence"/>
</dbReference>